<evidence type="ECO:0000313" key="2">
    <source>
        <dbReference type="Proteomes" id="UP000287224"/>
    </source>
</evidence>
<name>A0A401ZR30_9CHLR</name>
<organism evidence="1 2">
    <name type="scientific">Dictyobacter aurantiacus</name>
    <dbReference type="NCBI Taxonomy" id="1936993"/>
    <lineage>
        <taxon>Bacteria</taxon>
        <taxon>Bacillati</taxon>
        <taxon>Chloroflexota</taxon>
        <taxon>Ktedonobacteria</taxon>
        <taxon>Ktedonobacterales</taxon>
        <taxon>Dictyobacteraceae</taxon>
        <taxon>Dictyobacter</taxon>
    </lineage>
</organism>
<reference evidence="2" key="1">
    <citation type="submission" date="2018-12" db="EMBL/GenBank/DDBJ databases">
        <title>Tengunoibacter tsumagoiensis gen. nov., sp. nov., Dictyobacter kobayashii sp. nov., D. alpinus sp. nov., and D. joshuensis sp. nov. and description of Dictyobacteraceae fam. nov. within the order Ktedonobacterales isolated from Tengu-no-mugimeshi.</title>
        <authorList>
            <person name="Wang C.M."/>
            <person name="Zheng Y."/>
            <person name="Sakai Y."/>
            <person name="Toyoda A."/>
            <person name="Minakuchi Y."/>
            <person name="Abe K."/>
            <person name="Yokota A."/>
            <person name="Yabe S."/>
        </authorList>
    </citation>
    <scope>NUCLEOTIDE SEQUENCE [LARGE SCALE GENOMIC DNA]</scope>
    <source>
        <strain evidence="2">S-27</strain>
    </source>
</reference>
<keyword evidence="2" id="KW-1185">Reference proteome</keyword>
<protein>
    <submittedName>
        <fullName evidence="1">Uncharacterized protein</fullName>
    </submittedName>
</protein>
<evidence type="ECO:0000313" key="1">
    <source>
        <dbReference type="EMBL" id="GCE09325.1"/>
    </source>
</evidence>
<dbReference type="AlphaFoldDB" id="A0A401ZR30"/>
<dbReference type="EMBL" id="BIFQ01000002">
    <property type="protein sequence ID" value="GCE09325.1"/>
    <property type="molecule type" value="Genomic_DNA"/>
</dbReference>
<dbReference type="Proteomes" id="UP000287224">
    <property type="component" value="Unassembled WGS sequence"/>
</dbReference>
<dbReference type="RefSeq" id="WP_268904556.1">
    <property type="nucleotide sequence ID" value="NZ_BIFQ01000002.1"/>
</dbReference>
<sequence length="42" mass="4652">MASLVDQHEQVEKGLLELRTPREGQSAILEDALGRAVLDTVY</sequence>
<comment type="caution">
    <text evidence="1">The sequence shown here is derived from an EMBL/GenBank/DDBJ whole genome shotgun (WGS) entry which is preliminary data.</text>
</comment>
<accession>A0A401ZR30</accession>
<gene>
    <name evidence="1" type="ORF">KDAU_66540</name>
</gene>
<proteinExistence type="predicted"/>